<feature type="region of interest" description="Disordered" evidence="3">
    <location>
        <begin position="315"/>
        <end position="362"/>
    </location>
</feature>
<dbReference type="InterPro" id="IPR016024">
    <property type="entry name" value="ARM-type_fold"/>
</dbReference>
<dbReference type="GO" id="GO:0055037">
    <property type="term" value="C:recycling endosome"/>
    <property type="evidence" value="ECO:0007669"/>
    <property type="project" value="TreeGrafter"/>
</dbReference>
<evidence type="ECO:0008006" key="6">
    <source>
        <dbReference type="Google" id="ProtNLM"/>
    </source>
</evidence>
<dbReference type="Gene3D" id="1.25.10.10">
    <property type="entry name" value="Leucine-rich Repeat Variant"/>
    <property type="match status" value="2"/>
</dbReference>
<dbReference type="PANTHER" id="PTHR32059">
    <property type="entry name" value="RAB11-BINDING PROTEIN RELCH"/>
    <property type="match status" value="1"/>
</dbReference>
<accession>A0AAW0ELJ9</accession>
<dbReference type="SUPFAM" id="SSF48371">
    <property type="entry name" value="ARM repeat"/>
    <property type="match status" value="1"/>
</dbReference>
<dbReference type="AlphaFoldDB" id="A0AAW0ELJ9"/>
<dbReference type="PANTHER" id="PTHR32059:SF0">
    <property type="entry name" value="RAB11-BINDING PROTEIN RELCH"/>
    <property type="match status" value="1"/>
</dbReference>
<dbReference type="PROSITE" id="PS50077">
    <property type="entry name" value="HEAT_REPEAT"/>
    <property type="match status" value="1"/>
</dbReference>
<evidence type="ECO:0000256" key="2">
    <source>
        <dbReference type="SAM" id="Coils"/>
    </source>
</evidence>
<sequence length="1042" mass="109623">MNPTTSSSTAAEVQRELSEQAVLDWLQRRGYTATHAALVAEVAHDGGPTEHRRVSTRSAGPVAGGGHTNTPAGLQAELAESLTEALAAYARLAGGDGVLALLDQCDVHLGRLYRHRSAEGEELARANLEERLHTAEEAHARLRRRERELEAQLKQTVAIIAERLQTLATSIDPMRKDILLPLLRTVAVLGPSASVRAAARHMMFALYKRPAMEHRMSIVQEWLRVAQEAPARSLEQELIPELYTHVNAPVSERRLLALDCAAAVAPLLRHSPQVRYSLCQGLLRPLCEDDTSAVRRELPRCLSLLWGDATAAAAAPGASPPGASAPYGGGVPPPDSSRTTTTTTSSAAAAASDTPSSAPAASLSPAQRTFVMELLVHLATDGNSRSVRLAAQTQLCEVLYPIFLRDGVLLAQFVPLLLTVIESEATQLLLLRGTHRGRGATEESSASVAAAVALSNIMTLIQLLHAALRCVAAEVLHSRESADHRDDSAARGGDALTAAASLTSTYVHVVLPTAYNVLSPLLSKVRIASAATAGDAGALSDPIDPSTKLGGPLCALCATLASLVPLLGAQAWREVAPFLLTVSDCDDLLGAGGPPARAAAATPSAPAPAPAASLPKSGSSASLFPQDFERGRLLFVFSFFLFLCGDAATLPAATATAAASAAADDATRQTRVVEVVNTRASPLPSPPSASLPCSPSPPTHIRKESLRIMAQCISFDGAALGGPRPPPLHACVQCVAALAPFAAESYEMAAGITSLVDFLVRSPDVRQRLTAVALAHDACAALASDRLKVSLLVEPLLPLLKDAQPAVQEAALRGLLSLSIALTEPRAQEKTIRPVLRAADAAGCTSPFTRCLLEHCDHLMQRMPAEPREALLYPHLAALMDRLAEAYVEKLSQEVCAPPPPPPASSSSFSAPAAALATAGGGNSFAGVGTAAEGQLTEWIHEWGDTMLVLQALLSSIVRCAVVTPTLVYRYLLPGLQQLSSDGILTSCSPAVRSRWLRLHKTYIAFMESNSASRLSGSGAVGGNPTAGTLLDRFKDELKRRL</sequence>
<evidence type="ECO:0000313" key="5">
    <source>
        <dbReference type="Proteomes" id="UP001430356"/>
    </source>
</evidence>
<feature type="compositionally biased region" description="Low complexity" evidence="3">
    <location>
        <begin position="336"/>
        <end position="362"/>
    </location>
</feature>
<name>A0AAW0ELJ9_9TRYP</name>
<dbReference type="InterPro" id="IPR011989">
    <property type="entry name" value="ARM-like"/>
</dbReference>
<evidence type="ECO:0000313" key="4">
    <source>
        <dbReference type="EMBL" id="KAK7194021.1"/>
    </source>
</evidence>
<gene>
    <name evidence="4" type="ORF">NESM_000314500</name>
</gene>
<evidence type="ECO:0000256" key="1">
    <source>
        <dbReference type="PROSITE-ProRule" id="PRU00103"/>
    </source>
</evidence>
<feature type="coiled-coil region" evidence="2">
    <location>
        <begin position="118"/>
        <end position="159"/>
    </location>
</feature>
<reference evidence="4 5" key="1">
    <citation type="journal article" date="2021" name="MBio">
        <title>A New Model Trypanosomatid, Novymonas esmeraldas: Genomic Perception of Its 'Candidatus Pandoraea novymonadis' Endosymbiont.</title>
        <authorList>
            <person name="Zakharova A."/>
            <person name="Saura A."/>
            <person name="Butenko A."/>
            <person name="Podesvova L."/>
            <person name="Warmusova S."/>
            <person name="Kostygov A.Y."/>
            <person name="Nenarokova A."/>
            <person name="Lukes J."/>
            <person name="Opperdoes F.R."/>
            <person name="Yurchenko V."/>
        </authorList>
    </citation>
    <scope>NUCLEOTIDE SEQUENCE [LARGE SCALE GENOMIC DNA]</scope>
    <source>
        <strain evidence="4 5">E262AT.01</strain>
    </source>
</reference>
<feature type="compositionally biased region" description="Low complexity" evidence="3">
    <location>
        <begin position="315"/>
        <end position="326"/>
    </location>
</feature>
<feature type="compositionally biased region" description="Basic and acidic residues" evidence="3">
    <location>
        <begin position="44"/>
        <end position="53"/>
    </location>
</feature>
<keyword evidence="2" id="KW-0175">Coiled coil</keyword>
<keyword evidence="5" id="KW-1185">Reference proteome</keyword>
<dbReference type="GO" id="GO:0032367">
    <property type="term" value="P:intracellular cholesterol transport"/>
    <property type="evidence" value="ECO:0007669"/>
    <property type="project" value="InterPro"/>
</dbReference>
<comment type="caution">
    <text evidence="4">The sequence shown here is derived from an EMBL/GenBank/DDBJ whole genome shotgun (WGS) entry which is preliminary data.</text>
</comment>
<organism evidence="4 5">
    <name type="scientific">Novymonas esmeraldas</name>
    <dbReference type="NCBI Taxonomy" id="1808958"/>
    <lineage>
        <taxon>Eukaryota</taxon>
        <taxon>Discoba</taxon>
        <taxon>Euglenozoa</taxon>
        <taxon>Kinetoplastea</taxon>
        <taxon>Metakinetoplastina</taxon>
        <taxon>Trypanosomatida</taxon>
        <taxon>Trypanosomatidae</taxon>
        <taxon>Novymonas</taxon>
    </lineage>
</organism>
<proteinExistence type="predicted"/>
<dbReference type="Proteomes" id="UP001430356">
    <property type="component" value="Unassembled WGS sequence"/>
</dbReference>
<protein>
    <recommendedName>
        <fullName evidence="6">LisH domain-containing protein</fullName>
    </recommendedName>
</protein>
<evidence type="ECO:0000256" key="3">
    <source>
        <dbReference type="SAM" id="MobiDB-lite"/>
    </source>
</evidence>
<feature type="repeat" description="HEAT" evidence="1">
    <location>
        <begin position="792"/>
        <end position="830"/>
    </location>
</feature>
<feature type="region of interest" description="Disordered" evidence="3">
    <location>
        <begin position="44"/>
        <end position="71"/>
    </location>
</feature>
<dbReference type="InterPro" id="IPR021133">
    <property type="entry name" value="HEAT_type_2"/>
</dbReference>
<dbReference type="InterPro" id="IPR040362">
    <property type="entry name" value="RELCH"/>
</dbReference>
<dbReference type="EMBL" id="JAECZO010000030">
    <property type="protein sequence ID" value="KAK7194021.1"/>
    <property type="molecule type" value="Genomic_DNA"/>
</dbReference>
<dbReference type="GO" id="GO:0005802">
    <property type="term" value="C:trans-Golgi network"/>
    <property type="evidence" value="ECO:0007669"/>
    <property type="project" value="InterPro"/>
</dbReference>